<reference evidence="3 4" key="1">
    <citation type="submission" date="2021-06" db="EMBL/GenBank/DDBJ databases">
        <authorList>
            <person name="Sun Q."/>
            <person name="Li D."/>
        </authorList>
    </citation>
    <scope>NUCLEOTIDE SEQUENCE [LARGE SCALE GENOMIC DNA]</scope>
    <source>
        <strain evidence="3 4">MSJ-2</strain>
    </source>
</reference>
<dbReference type="Pfam" id="PF25873">
    <property type="entry name" value="WHD_MalT"/>
    <property type="match status" value="1"/>
</dbReference>
<organism evidence="3 4">
    <name type="scientific">Dysosmobacter acutus</name>
    <dbReference type="NCBI Taxonomy" id="2841504"/>
    <lineage>
        <taxon>Bacteria</taxon>
        <taxon>Bacillati</taxon>
        <taxon>Bacillota</taxon>
        <taxon>Clostridia</taxon>
        <taxon>Eubacteriales</taxon>
        <taxon>Oscillospiraceae</taxon>
        <taxon>Dysosmobacter</taxon>
    </lineage>
</organism>
<dbReference type="Pfam" id="PF13401">
    <property type="entry name" value="AAA_22"/>
    <property type="match status" value="1"/>
</dbReference>
<dbReference type="EMBL" id="JAHLQN010000001">
    <property type="protein sequence ID" value="MBU5627408.1"/>
    <property type="molecule type" value="Genomic_DNA"/>
</dbReference>
<accession>A0ABS6FAT6</accession>
<dbReference type="InterPro" id="IPR049945">
    <property type="entry name" value="AAA_22"/>
</dbReference>
<sequence>MPVKLNTTYISSALADKLSHISEYPVTSIVAPIGYGKSRAIRWWADHCQKKKSDALILRQTIVTDSLADFWRGFCRNLREWPELEKDMSALGFPADPQARQLMMELLTDALAGKSHDIFYIIDDLHFLPNPAFTSLILFLNDHLPERTHIILLSRNVIFDRAAQMKLGPRLWELNVDDLRLGETDVREYARRSGQLLNIRDVNMLASSTEGWFSMVYLKLRAYTQTGKWPENTTNIYPLIDEVLFRPLTARQREFLVRLGVPDDFTMEEAEFLWPEDDTAALLSQLTEQNAFITCTDGVYRYHNMLRSCARKKYALLPEAEQNATLARLGAWYERTGECCLAAECYEKAGRWDDLLRTVGQDRGLSFGPERLPLMRRWMANCPEECQLRHPRALLVFMLLLFYGRDIPEMRRYHALFQRSMALCTDLSRRERDQLEGEALLRLSFLCFNDISAMSAYHRQIRALIPADRNPWTQGSPSVLMLYHSKSGGLDRENAEMRECMPIYSRVASGHGSGAATIMQAETEFMRGNLTDADILCRQAEEQALEAGEYSIYTAAAVLSARLALYDQPLRGGFPSLDRAADTLRRAHQYRLLTTVELGRGWLSALLGQTEQLPAWLTAEGASMAQVFPLIEPVFQVIVGRVLLAQSQWAQAAARTPRLLRASADARFALCGMYAHLQNAVALMHLGKETATLQALQEAWSLA</sequence>
<evidence type="ECO:0000313" key="4">
    <source>
        <dbReference type="Proteomes" id="UP000787672"/>
    </source>
</evidence>
<feature type="domain" description="MalT-like winged helix" evidence="2">
    <location>
        <begin position="242"/>
        <end position="315"/>
    </location>
</feature>
<proteinExistence type="predicted"/>
<dbReference type="Proteomes" id="UP000787672">
    <property type="component" value="Unassembled WGS sequence"/>
</dbReference>
<name>A0ABS6FAT6_9FIRM</name>
<comment type="caution">
    <text evidence="3">The sequence shown here is derived from an EMBL/GenBank/DDBJ whole genome shotgun (WGS) entry which is preliminary data.</text>
</comment>
<feature type="domain" description="ORC1/DEAH AAA+ ATPase" evidence="1">
    <location>
        <begin position="26"/>
        <end position="145"/>
    </location>
</feature>
<evidence type="ECO:0000259" key="2">
    <source>
        <dbReference type="Pfam" id="PF25873"/>
    </source>
</evidence>
<evidence type="ECO:0008006" key="5">
    <source>
        <dbReference type="Google" id="ProtNLM"/>
    </source>
</evidence>
<protein>
    <recommendedName>
        <fullName evidence="5">LuxR family transcriptional regulator</fullName>
    </recommendedName>
</protein>
<gene>
    <name evidence="3" type="ORF">KQI82_10860</name>
</gene>
<dbReference type="RefSeq" id="WP_216632775.1">
    <property type="nucleotide sequence ID" value="NZ_JAHLQN010000001.1"/>
</dbReference>
<dbReference type="InterPro" id="IPR059106">
    <property type="entry name" value="WHD_MalT"/>
</dbReference>
<evidence type="ECO:0000313" key="3">
    <source>
        <dbReference type="EMBL" id="MBU5627408.1"/>
    </source>
</evidence>
<evidence type="ECO:0000259" key="1">
    <source>
        <dbReference type="Pfam" id="PF13401"/>
    </source>
</evidence>
<keyword evidence="4" id="KW-1185">Reference proteome</keyword>